<dbReference type="InParanoid" id="Q22AY8"/>
<evidence type="ECO:0000256" key="5">
    <source>
        <dbReference type="ARBA" id="ARBA00022801"/>
    </source>
</evidence>
<dbReference type="PRINTS" id="PR00724">
    <property type="entry name" value="CRBOXYPTASEC"/>
</dbReference>
<keyword evidence="5" id="KW-0378">Hydrolase</keyword>
<dbReference type="eggNOG" id="KOG1282">
    <property type="taxonomic scope" value="Eukaryota"/>
</dbReference>
<dbReference type="HOGENOM" id="CLU_008523_10_4_1"/>
<comment type="similarity">
    <text evidence="1">Belongs to the peptidase S10 family.</text>
</comment>
<dbReference type="InterPro" id="IPR029058">
    <property type="entry name" value="AB_hydrolase_fold"/>
</dbReference>
<dbReference type="Proteomes" id="UP000009168">
    <property type="component" value="Unassembled WGS sequence"/>
</dbReference>
<dbReference type="GeneID" id="7836025"/>
<dbReference type="InterPro" id="IPR001563">
    <property type="entry name" value="Peptidase_S10"/>
</dbReference>
<dbReference type="Pfam" id="PF00450">
    <property type="entry name" value="Peptidase_S10"/>
    <property type="match status" value="1"/>
</dbReference>
<keyword evidence="8" id="KW-1185">Reference proteome</keyword>
<name>Q22AY8_TETTS</name>
<evidence type="ECO:0000313" key="8">
    <source>
        <dbReference type="Proteomes" id="UP000009168"/>
    </source>
</evidence>
<keyword evidence="3" id="KW-0645">Protease</keyword>
<sequence length="461" mass="52053">MYIHQILNLLINNIKIRKGINQFIRKQYIKDLIQQLLKMKQTILILLALSCVLGTQNPLFLNETYTTGLITIKKSSDIFYWHFESRSNPSEDPIAFWLAGGPGASSMISVLAGNGPYRLNQQDQTLETNIYAWNNQANMVFVDQPVGTGFSNAGNGELTKSESEVEEDFYQFLLGFFEQNPQYIGRPLYLTGVSYAGHFVPAIGASLIKKKDPKINLQGLAIGNGWVDPQIQYPSYGEFAFKNNLISSYEYNLVAKPTLSNCSKLIAKKAPYKIFKPICMRGMYDIVGNEENPKFDVYNVKCTGPDCESAFNGLSDYFNRADVQAALGVSGRNWQIESDPVYDALEYDYDLSYAQDVAFVLESGIKVLVYYGDLDFICNYIGGLQWAENMNWSMQKDFQNAEFQDYLVDGKVGGQFKSAGKFSFLTVNQSGHMVTVDQPALALQMFNQFISNQNIRNKDQY</sequence>
<organism evidence="7 8">
    <name type="scientific">Tetrahymena thermophila (strain SB210)</name>
    <dbReference type="NCBI Taxonomy" id="312017"/>
    <lineage>
        <taxon>Eukaryota</taxon>
        <taxon>Sar</taxon>
        <taxon>Alveolata</taxon>
        <taxon>Ciliophora</taxon>
        <taxon>Intramacronucleata</taxon>
        <taxon>Oligohymenophorea</taxon>
        <taxon>Hymenostomatida</taxon>
        <taxon>Tetrahymenina</taxon>
        <taxon>Tetrahymenidae</taxon>
        <taxon>Tetrahymena</taxon>
    </lineage>
</organism>
<accession>Q22AY8</accession>
<dbReference type="MEROPS" id="S10.009"/>
<dbReference type="SUPFAM" id="SSF53474">
    <property type="entry name" value="alpha/beta-Hydrolases"/>
    <property type="match status" value="1"/>
</dbReference>
<reference evidence="8" key="1">
    <citation type="journal article" date="2006" name="PLoS Biol.">
        <title>Macronuclear genome sequence of the ciliate Tetrahymena thermophila, a model eukaryote.</title>
        <authorList>
            <person name="Eisen J.A."/>
            <person name="Coyne R.S."/>
            <person name="Wu M."/>
            <person name="Wu D."/>
            <person name="Thiagarajan M."/>
            <person name="Wortman J.R."/>
            <person name="Badger J.H."/>
            <person name="Ren Q."/>
            <person name="Amedeo P."/>
            <person name="Jones K.M."/>
            <person name="Tallon L.J."/>
            <person name="Delcher A.L."/>
            <person name="Salzberg S.L."/>
            <person name="Silva J.C."/>
            <person name="Haas B.J."/>
            <person name="Majoros W.H."/>
            <person name="Farzad M."/>
            <person name="Carlton J.M."/>
            <person name="Smith R.K. Jr."/>
            <person name="Garg J."/>
            <person name="Pearlman R.E."/>
            <person name="Karrer K.M."/>
            <person name="Sun L."/>
            <person name="Manning G."/>
            <person name="Elde N.C."/>
            <person name="Turkewitz A.P."/>
            <person name="Asai D.J."/>
            <person name="Wilkes D.E."/>
            <person name="Wang Y."/>
            <person name="Cai H."/>
            <person name="Collins K."/>
            <person name="Stewart B.A."/>
            <person name="Lee S.R."/>
            <person name="Wilamowska K."/>
            <person name="Weinberg Z."/>
            <person name="Ruzzo W.L."/>
            <person name="Wloga D."/>
            <person name="Gaertig J."/>
            <person name="Frankel J."/>
            <person name="Tsao C.-C."/>
            <person name="Gorovsky M.A."/>
            <person name="Keeling P.J."/>
            <person name="Waller R.F."/>
            <person name="Patron N.J."/>
            <person name="Cherry J.M."/>
            <person name="Stover N.A."/>
            <person name="Krieger C.J."/>
            <person name="del Toro C."/>
            <person name="Ryder H.F."/>
            <person name="Williamson S.C."/>
            <person name="Barbeau R.A."/>
            <person name="Hamilton E.P."/>
            <person name="Orias E."/>
        </authorList>
    </citation>
    <scope>NUCLEOTIDE SEQUENCE [LARGE SCALE GENOMIC DNA]</scope>
    <source>
        <strain evidence="8">SB210</strain>
    </source>
</reference>
<protein>
    <submittedName>
        <fullName evidence="7">Serine carboxypeptidase family protein</fullName>
    </submittedName>
</protein>
<evidence type="ECO:0000256" key="4">
    <source>
        <dbReference type="ARBA" id="ARBA00022729"/>
    </source>
</evidence>
<dbReference type="ESTHER" id="tetts-q22ay8">
    <property type="family name" value="Carboxypeptidase_S10"/>
</dbReference>
<dbReference type="KEGG" id="tet:TTHERM_01141610"/>
<dbReference type="EMBL" id="GG662685">
    <property type="protein sequence ID" value="EAR82470.2"/>
    <property type="molecule type" value="Genomic_DNA"/>
</dbReference>
<dbReference type="AlphaFoldDB" id="Q22AY8"/>
<keyword evidence="2 7" id="KW-0121">Carboxypeptidase</keyword>
<evidence type="ECO:0000256" key="1">
    <source>
        <dbReference type="ARBA" id="ARBA00009431"/>
    </source>
</evidence>
<evidence type="ECO:0000256" key="2">
    <source>
        <dbReference type="ARBA" id="ARBA00022645"/>
    </source>
</evidence>
<gene>
    <name evidence="7" type="ORF">TTHERM_01141610</name>
</gene>
<dbReference type="STRING" id="312017.Q22AY8"/>
<dbReference type="RefSeq" id="XP_001030133.2">
    <property type="nucleotide sequence ID" value="XM_001030133.2"/>
</dbReference>
<keyword evidence="4" id="KW-0732">Signal</keyword>
<dbReference type="Gene3D" id="3.40.50.1820">
    <property type="entry name" value="alpha/beta hydrolase"/>
    <property type="match status" value="1"/>
</dbReference>
<dbReference type="PANTHER" id="PTHR11802:SF3">
    <property type="entry name" value="RETINOID-INDUCIBLE SERINE CARBOXYPEPTIDASE"/>
    <property type="match status" value="1"/>
</dbReference>
<dbReference type="GO" id="GO:0006508">
    <property type="term" value="P:proteolysis"/>
    <property type="evidence" value="ECO:0007669"/>
    <property type="project" value="UniProtKB-KW"/>
</dbReference>
<evidence type="ECO:0000256" key="6">
    <source>
        <dbReference type="ARBA" id="ARBA00023180"/>
    </source>
</evidence>
<evidence type="ECO:0000313" key="7">
    <source>
        <dbReference type="EMBL" id="EAR82470.2"/>
    </source>
</evidence>
<dbReference type="PANTHER" id="PTHR11802">
    <property type="entry name" value="SERINE PROTEASE FAMILY S10 SERINE CARBOXYPEPTIDASE"/>
    <property type="match status" value="1"/>
</dbReference>
<proteinExistence type="inferred from homology"/>
<keyword evidence="6" id="KW-0325">Glycoprotein</keyword>
<dbReference type="GO" id="GO:0004185">
    <property type="term" value="F:serine-type carboxypeptidase activity"/>
    <property type="evidence" value="ECO:0007669"/>
    <property type="project" value="InterPro"/>
</dbReference>
<evidence type="ECO:0000256" key="3">
    <source>
        <dbReference type="ARBA" id="ARBA00022670"/>
    </source>
</evidence>
<dbReference type="OrthoDB" id="443318at2759"/>